<organism evidence="2 3">
    <name type="scientific">Zalerion maritima</name>
    <dbReference type="NCBI Taxonomy" id="339359"/>
    <lineage>
        <taxon>Eukaryota</taxon>
        <taxon>Fungi</taxon>
        <taxon>Dikarya</taxon>
        <taxon>Ascomycota</taxon>
        <taxon>Pezizomycotina</taxon>
        <taxon>Sordariomycetes</taxon>
        <taxon>Lulworthiomycetidae</taxon>
        <taxon>Lulworthiales</taxon>
        <taxon>Lulworthiaceae</taxon>
        <taxon>Zalerion</taxon>
    </lineage>
</organism>
<reference evidence="2" key="1">
    <citation type="submission" date="2022-07" db="EMBL/GenBank/DDBJ databases">
        <title>Draft genome sequence of Zalerion maritima ATCC 34329, a (micro)plastics degrading marine fungus.</title>
        <authorList>
            <person name="Paco A."/>
            <person name="Goncalves M.F.M."/>
            <person name="Rocha-Santos T.A.P."/>
            <person name="Alves A."/>
        </authorList>
    </citation>
    <scope>NUCLEOTIDE SEQUENCE</scope>
    <source>
        <strain evidence="2">ATCC 34329</strain>
    </source>
</reference>
<feature type="region of interest" description="Disordered" evidence="1">
    <location>
        <begin position="29"/>
        <end position="69"/>
    </location>
</feature>
<proteinExistence type="predicted"/>
<protein>
    <submittedName>
        <fullName evidence="2">Uncharacterized protein</fullName>
    </submittedName>
</protein>
<evidence type="ECO:0000313" key="2">
    <source>
        <dbReference type="EMBL" id="KAJ2895149.1"/>
    </source>
</evidence>
<keyword evidence="3" id="KW-1185">Reference proteome</keyword>
<feature type="compositionally biased region" description="Basic and acidic residues" evidence="1">
    <location>
        <begin position="29"/>
        <end position="38"/>
    </location>
</feature>
<feature type="compositionally biased region" description="Polar residues" evidence="1">
    <location>
        <begin position="39"/>
        <end position="55"/>
    </location>
</feature>
<dbReference type="AlphaFoldDB" id="A0AAD5RIR0"/>
<gene>
    <name evidence="2" type="ORF">MKZ38_006866</name>
</gene>
<sequence length="205" mass="22640">MQPNCLSPSFSSSSSCKIGCVKSRQDQHHFFSAQRKESPNISPNTQRATVASPQPQAAGEGGRGQDQSATIEKLQARVTGLEDKANDCLDTISAPRAESRTLHRRVNTLSDKDKQQKAQTRTLEARNNNIYNANRELLRADDLLRGVEESLKEENAALRIAGTNSAQGLRPPTRQSMANYQTQSEAEKVQLRQENLALRQNLAIA</sequence>
<comment type="caution">
    <text evidence="2">The sequence shown here is derived from an EMBL/GenBank/DDBJ whole genome shotgun (WGS) entry which is preliminary data.</text>
</comment>
<dbReference type="EMBL" id="JAKWBI020000424">
    <property type="protein sequence ID" value="KAJ2895149.1"/>
    <property type="molecule type" value="Genomic_DNA"/>
</dbReference>
<evidence type="ECO:0000256" key="1">
    <source>
        <dbReference type="SAM" id="MobiDB-lite"/>
    </source>
</evidence>
<dbReference type="Proteomes" id="UP001201980">
    <property type="component" value="Unassembled WGS sequence"/>
</dbReference>
<name>A0AAD5RIR0_9PEZI</name>
<accession>A0AAD5RIR0</accession>
<evidence type="ECO:0000313" key="3">
    <source>
        <dbReference type="Proteomes" id="UP001201980"/>
    </source>
</evidence>